<reference evidence="3 4" key="1">
    <citation type="journal article" date="2024" name="IMA Fungus">
        <title>Apiospora arundinis, a panoply of carbohydrate-active enzymes and secondary metabolites.</title>
        <authorList>
            <person name="Sorensen T."/>
            <person name="Petersen C."/>
            <person name="Muurmann A.T."/>
            <person name="Christiansen J.V."/>
            <person name="Brundto M.L."/>
            <person name="Overgaard C.K."/>
            <person name="Boysen A.T."/>
            <person name="Wollenberg R.D."/>
            <person name="Larsen T.O."/>
            <person name="Sorensen J.L."/>
            <person name="Nielsen K.L."/>
            <person name="Sondergaard T.E."/>
        </authorList>
    </citation>
    <scope>NUCLEOTIDE SEQUENCE [LARGE SCALE GENOMIC DNA]</scope>
    <source>
        <strain evidence="3 4">AAU 773</strain>
    </source>
</reference>
<gene>
    <name evidence="3" type="ORF">PGQ11_006788</name>
</gene>
<feature type="compositionally biased region" description="Basic residues" evidence="1">
    <location>
        <begin position="18"/>
        <end position="27"/>
    </location>
</feature>
<dbReference type="EMBL" id="JAPCWZ010000004">
    <property type="protein sequence ID" value="KAK8868210.1"/>
    <property type="molecule type" value="Genomic_DNA"/>
</dbReference>
<sequence>MSVSTIPGAHPGLQRPEKHTKHPKRISKQQGEIQRRYNEARLQYDQSSWSSSTEILLSARNRPTVTKIVSLGLGSLYEKSRDQPRRLKQLAMLLSVADYLRSTSTPEITVYAQDPSFTKADEAFLRSLDIQILKTPSPSDLGEAGHIIDDKTMLYSPFLTIAAYELLLKSRRMDLLLGDDLNALRSKWEKGTTEHKQVELLMKSGVSQYQRRNISGEGFWGEDDRYFPMALYWRQRQRVKGQVETQKEGTPGQNVQDPRPRDGIPRARL</sequence>
<organism evidence="3 4">
    <name type="scientific">Apiospora arundinis</name>
    <dbReference type="NCBI Taxonomy" id="335852"/>
    <lineage>
        <taxon>Eukaryota</taxon>
        <taxon>Fungi</taxon>
        <taxon>Dikarya</taxon>
        <taxon>Ascomycota</taxon>
        <taxon>Pezizomycotina</taxon>
        <taxon>Sordariomycetes</taxon>
        <taxon>Xylariomycetidae</taxon>
        <taxon>Amphisphaeriales</taxon>
        <taxon>Apiosporaceae</taxon>
        <taxon>Apiospora</taxon>
    </lineage>
</organism>
<feature type="region of interest" description="Disordered" evidence="1">
    <location>
        <begin position="1"/>
        <end position="31"/>
    </location>
</feature>
<dbReference type="InterPro" id="IPR012942">
    <property type="entry name" value="SRR1-like"/>
</dbReference>
<feature type="domain" description="SRR1-like" evidence="2">
    <location>
        <begin position="59"/>
        <end position="196"/>
    </location>
</feature>
<accession>A0ABR2ITT1</accession>
<feature type="region of interest" description="Disordered" evidence="1">
    <location>
        <begin position="242"/>
        <end position="269"/>
    </location>
</feature>
<protein>
    <recommendedName>
        <fullName evidence="2">SRR1-like domain-containing protein</fullName>
    </recommendedName>
</protein>
<feature type="compositionally biased region" description="Basic and acidic residues" evidence="1">
    <location>
        <begin position="258"/>
        <end position="269"/>
    </location>
</feature>
<dbReference type="PANTHER" id="PTHR42080">
    <property type="entry name" value="SRR1 DOMAIN-CONTAINING PROTEIN"/>
    <property type="match status" value="1"/>
</dbReference>
<evidence type="ECO:0000256" key="1">
    <source>
        <dbReference type="SAM" id="MobiDB-lite"/>
    </source>
</evidence>
<comment type="caution">
    <text evidence="3">The sequence shown here is derived from an EMBL/GenBank/DDBJ whole genome shotgun (WGS) entry which is preliminary data.</text>
</comment>
<dbReference type="PANTHER" id="PTHR42080:SF1">
    <property type="entry name" value="SRR1-LIKE DOMAIN-CONTAINING PROTEIN"/>
    <property type="match status" value="1"/>
</dbReference>
<evidence type="ECO:0000313" key="3">
    <source>
        <dbReference type="EMBL" id="KAK8868210.1"/>
    </source>
</evidence>
<evidence type="ECO:0000259" key="2">
    <source>
        <dbReference type="Pfam" id="PF07985"/>
    </source>
</evidence>
<name>A0ABR2ITT1_9PEZI</name>
<evidence type="ECO:0000313" key="4">
    <source>
        <dbReference type="Proteomes" id="UP001390339"/>
    </source>
</evidence>
<dbReference type="Pfam" id="PF07985">
    <property type="entry name" value="SRR1"/>
    <property type="match status" value="1"/>
</dbReference>
<dbReference type="Proteomes" id="UP001390339">
    <property type="component" value="Unassembled WGS sequence"/>
</dbReference>
<proteinExistence type="predicted"/>
<keyword evidence="4" id="KW-1185">Reference proteome</keyword>